<reference evidence="4" key="2">
    <citation type="submission" date="2025-08" db="UniProtKB">
        <authorList>
            <consortium name="Ensembl"/>
        </authorList>
    </citation>
    <scope>IDENTIFICATION</scope>
</reference>
<dbReference type="InterPro" id="IPR032745">
    <property type="entry name" value="GRIN_C"/>
</dbReference>
<name>A0A8C4TNE9_ERPCA</name>
<evidence type="ECO:0000256" key="1">
    <source>
        <dbReference type="ARBA" id="ARBA00002358"/>
    </source>
</evidence>
<gene>
    <name evidence="4" type="primary">LOC114660061</name>
</gene>
<evidence type="ECO:0000313" key="4">
    <source>
        <dbReference type="Ensembl" id="ENSECRP00000033083.1"/>
    </source>
</evidence>
<comment type="function">
    <text evidence="1">May be involved in neurite outgrowth.</text>
</comment>
<evidence type="ECO:0000256" key="2">
    <source>
        <dbReference type="SAM" id="MobiDB-lite"/>
    </source>
</evidence>
<evidence type="ECO:0000313" key="5">
    <source>
        <dbReference type="Proteomes" id="UP000694620"/>
    </source>
</evidence>
<reference evidence="4" key="3">
    <citation type="submission" date="2025-09" db="UniProtKB">
        <authorList>
            <consortium name="Ensembl"/>
        </authorList>
    </citation>
    <scope>IDENTIFICATION</scope>
</reference>
<dbReference type="GO" id="GO:0031175">
    <property type="term" value="P:neuron projection development"/>
    <property type="evidence" value="ECO:0007669"/>
    <property type="project" value="TreeGrafter"/>
</dbReference>
<sequence>MMMNHTVVQKYANAIISFNNNEGLNCDINSSFYKSHESKHNGNDVNCQTNGRGDVCAAVSMVPSKVLLKRDEMSVDTSQKTSLGKKVMQVQPEPDSIKAVVSKETVVSKAEEDGCLEKESNQEEEKSILNDFCVTGTSQFKHMPLVECSAENQKIIVSTRQKVTDHKLRDSVMKEGAEGNTLPDEPKPYLNKSEENNQEEIVSNTQLVGGTMASKAIKDNDFIISEPNEEGIYGYKKTDNESSSHASHDISAINVEMSTVAVIKKDEPIPDMSKNMNIDKTAVKVALSTCRHDKNQPVSAASDSEKAGDNVTENIQKKTMHPRELTLTSISNHNMIPTTSQNTQEQSNESGKMVNLSSIEQIQQMNSEVQEVKSLAVLIGSTVKNEDSENIPCSLMMTTQAPSPLRQHVEIQVCLGVPCKSAATSPMTPPEGSPAFNFPSYDMNCTVPIVPVIKPPTKDAELQVGMHTESKSVATTPMSSGRKSPQVPYPEIHIKGATEDDLPEPVREVRWDEKGMTWDVYGASMEVEVLGMAIQKHLEKQIEEHEKQLPPRHPNPALQRGGSLKASEVTTEEKRQQRSLLQMLMQNFRRPQCCSRRNTIE</sequence>
<feature type="compositionally biased region" description="Polar residues" evidence="2">
    <location>
        <begin position="471"/>
        <end position="483"/>
    </location>
</feature>
<dbReference type="Proteomes" id="UP000694620">
    <property type="component" value="Chromosome 11"/>
</dbReference>
<dbReference type="AlphaFoldDB" id="A0A8C4TNE9"/>
<dbReference type="PANTHER" id="PTHR15718:SF7">
    <property type="entry name" value="G PROTEIN-REGULATED INDUCER OF NEURITE OUTGROWTH 1"/>
    <property type="match status" value="1"/>
</dbReference>
<dbReference type="Pfam" id="PF15235">
    <property type="entry name" value="GRIN_C"/>
    <property type="match status" value="1"/>
</dbReference>
<feature type="region of interest" description="Disordered" evidence="2">
    <location>
        <begin position="470"/>
        <end position="489"/>
    </location>
</feature>
<proteinExistence type="predicted"/>
<keyword evidence="5" id="KW-1185">Reference proteome</keyword>
<feature type="region of interest" description="Disordered" evidence="2">
    <location>
        <begin position="545"/>
        <end position="574"/>
    </location>
</feature>
<dbReference type="Ensembl" id="ENSECRT00000033808.1">
    <property type="protein sequence ID" value="ENSECRP00000033083.1"/>
    <property type="gene ID" value="ENSECRG00000022397.1"/>
</dbReference>
<feature type="domain" description="G protein-regulated inducer of neurite outgrowth C-terminal" evidence="3">
    <location>
        <begin position="478"/>
        <end position="598"/>
    </location>
</feature>
<dbReference type="PANTHER" id="PTHR15718">
    <property type="entry name" value="G PROTEIN-REGULATED INDUCER OF NEURITE OUTGROWTH C-TERMINAL DOMAIN-CONTAINING PROTEIN"/>
    <property type="match status" value="1"/>
</dbReference>
<accession>A0A8C4TNE9</accession>
<feature type="region of interest" description="Disordered" evidence="2">
    <location>
        <begin position="173"/>
        <end position="196"/>
    </location>
</feature>
<protein>
    <submittedName>
        <fullName evidence="4">Uncharacterized LOC114660061</fullName>
    </submittedName>
</protein>
<evidence type="ECO:0000259" key="3">
    <source>
        <dbReference type="Pfam" id="PF15235"/>
    </source>
</evidence>
<organism evidence="4 5">
    <name type="scientific">Erpetoichthys calabaricus</name>
    <name type="common">Rope fish</name>
    <name type="synonym">Calamoichthys calabaricus</name>
    <dbReference type="NCBI Taxonomy" id="27687"/>
    <lineage>
        <taxon>Eukaryota</taxon>
        <taxon>Metazoa</taxon>
        <taxon>Chordata</taxon>
        <taxon>Craniata</taxon>
        <taxon>Vertebrata</taxon>
        <taxon>Euteleostomi</taxon>
        <taxon>Actinopterygii</taxon>
        <taxon>Polypteriformes</taxon>
        <taxon>Polypteridae</taxon>
        <taxon>Erpetoichthys</taxon>
    </lineage>
</organism>
<feature type="compositionally biased region" description="Basic and acidic residues" evidence="2">
    <location>
        <begin position="184"/>
        <end position="195"/>
    </location>
</feature>
<dbReference type="InterPro" id="IPR026646">
    <property type="entry name" value="GPRIN2-like/GPRIN3"/>
</dbReference>
<dbReference type="GeneTree" id="ENSGT00940000162796"/>
<dbReference type="GO" id="GO:0005886">
    <property type="term" value="C:plasma membrane"/>
    <property type="evidence" value="ECO:0007669"/>
    <property type="project" value="TreeGrafter"/>
</dbReference>
<reference evidence="4" key="1">
    <citation type="submission" date="2021-06" db="EMBL/GenBank/DDBJ databases">
        <authorList>
            <consortium name="Wellcome Sanger Institute Data Sharing"/>
        </authorList>
    </citation>
    <scope>NUCLEOTIDE SEQUENCE [LARGE SCALE GENOMIC DNA]</scope>
</reference>